<accession>A0A2I1C645</accession>
<reference evidence="2" key="1">
    <citation type="journal article" date="2018" name="Proc. Natl. Acad. Sci. U.S.A.">
        <title>Linking secondary metabolites to gene clusters through genome sequencing of six diverse Aspergillus species.</title>
        <authorList>
            <person name="Kaerboelling I."/>
            <person name="Vesth T.C."/>
            <person name="Frisvad J.C."/>
            <person name="Nybo J.L."/>
            <person name="Theobald S."/>
            <person name="Kuo A."/>
            <person name="Bowyer P."/>
            <person name="Matsuda Y."/>
            <person name="Mondo S."/>
            <person name="Lyhne E.K."/>
            <person name="Kogle M.E."/>
            <person name="Clum A."/>
            <person name="Lipzen A."/>
            <person name="Salamov A."/>
            <person name="Ngan C.Y."/>
            <person name="Daum C."/>
            <person name="Chiniquy J."/>
            <person name="Barry K."/>
            <person name="LaButti K."/>
            <person name="Haridas S."/>
            <person name="Simmons B.A."/>
            <person name="Magnuson J.K."/>
            <person name="Mortensen U.H."/>
            <person name="Larsen T.O."/>
            <person name="Grigoriev I.V."/>
            <person name="Baker S.E."/>
            <person name="Andersen M.R."/>
        </authorList>
    </citation>
    <scope>NUCLEOTIDE SEQUENCE [LARGE SCALE GENOMIC DNA]</scope>
    <source>
        <strain evidence="2">IBT 16806</strain>
    </source>
</reference>
<gene>
    <name evidence="1" type="ORF">P174DRAFT_221826</name>
</gene>
<comment type="caution">
    <text evidence="1">The sequence shown here is derived from an EMBL/GenBank/DDBJ whole genome shotgun (WGS) entry which is preliminary data.</text>
</comment>
<evidence type="ECO:0000313" key="1">
    <source>
        <dbReference type="EMBL" id="PKX93120.1"/>
    </source>
</evidence>
<dbReference type="Proteomes" id="UP000234474">
    <property type="component" value="Unassembled WGS sequence"/>
</dbReference>
<keyword evidence="2" id="KW-1185">Reference proteome</keyword>
<dbReference type="AlphaFoldDB" id="A0A2I1C645"/>
<organism evidence="1 2">
    <name type="scientific">Aspergillus novofumigatus (strain IBT 16806)</name>
    <dbReference type="NCBI Taxonomy" id="1392255"/>
    <lineage>
        <taxon>Eukaryota</taxon>
        <taxon>Fungi</taxon>
        <taxon>Dikarya</taxon>
        <taxon>Ascomycota</taxon>
        <taxon>Pezizomycotina</taxon>
        <taxon>Eurotiomycetes</taxon>
        <taxon>Eurotiomycetidae</taxon>
        <taxon>Eurotiales</taxon>
        <taxon>Aspergillaceae</taxon>
        <taxon>Aspergillus</taxon>
        <taxon>Aspergillus subgen. Fumigati</taxon>
    </lineage>
</organism>
<dbReference type="RefSeq" id="XP_024681715.1">
    <property type="nucleotide sequence ID" value="XM_024821380.1"/>
</dbReference>
<evidence type="ECO:0000313" key="2">
    <source>
        <dbReference type="Proteomes" id="UP000234474"/>
    </source>
</evidence>
<dbReference type="VEuPathDB" id="FungiDB:P174DRAFT_221826"/>
<protein>
    <submittedName>
        <fullName evidence="1">Uncharacterized protein</fullName>
    </submittedName>
</protein>
<name>A0A2I1C645_ASPN1</name>
<dbReference type="GeneID" id="36528706"/>
<sequence>MRCSFCSFERSTSVISQLISRIIEYLWCICWRILGKTGAIFERKRSSWVGCRVGYSIPLCISFVWFCFPVETRCLEYMLFLCWPDVGFLHAPIYAKRQEQVSVSYLYHC</sequence>
<dbReference type="EMBL" id="MSZS01000005">
    <property type="protein sequence ID" value="PKX93120.1"/>
    <property type="molecule type" value="Genomic_DNA"/>
</dbReference>
<proteinExistence type="predicted"/>